<reference evidence="2" key="1">
    <citation type="submission" date="2025-08" db="UniProtKB">
        <authorList>
            <consortium name="RefSeq"/>
        </authorList>
    </citation>
    <scope>IDENTIFICATION</scope>
</reference>
<dbReference type="KEGG" id="csol:105361669"/>
<keyword evidence="1" id="KW-1185">Reference proteome</keyword>
<sequence>MALEALLPSEIARLIYGYLMEEKCIETAKTFLNESPNLQECRNVLSYGKHFTTRVCGYALWDILEKFCIINSIVQEKIDKCDNTDKLRHCSDLINQIKLLIEEYKGHKFLTNIVTTPTQNQSTVTNESFVKSHRRHSSSKDEDEVKHIEETPDKGFKTHTETNFSPIQNSYKTETTLLKNLPGYIKDLQTEQCETLKLKSPRKSREISKIDNILQSEELHENVILQEIKNKNHHLPDQSRLDKSTMTNRIEENLKNNKYSQIQAGNICSNDLQVSPTDECIELLSDLTLELLNRTEIQEIIADNINRILEPVKSNLHNKSNEDSKEELNKSFILEFNKAIEVAVNKTENDPEFLDLLNEIIPKGEEILNTDQIELNNRNVNKFQKVELVSKEKVTENSIDIKTISSQMFDQSTCYVLDIQNTNKIMNVEHADLSNTDKCVIESTEVKQVDLIKKNSKIPVSDARNSLLNPEKYMKSPYIDLNPIESSTVQQKSLYKANNLFSYNNITSTPIKTSASIQNLDTYDWFSTQELLKPNILYQKDDTAMPSKTNTYTACETIVTTVASHISPIISKEQTLHTPDTHSPKMKVSNSISSAFPINIVSKYKTPFSQKSSEVLDELLNLHSSQKSNGNIDNLSPLLKDNNEYNKYFSIESIMLYGMDNNLSTVKTPLIIPEIEVEDSITLTGTGLSPFLKIHKKSTETTDNLNEKNDEKVKYLGNRQSDELTSSDEKNYLTKKPDESHIIVEKNSKEIFTNLRYVNR</sequence>
<dbReference type="Proteomes" id="UP000695007">
    <property type="component" value="Unplaced"/>
</dbReference>
<dbReference type="GeneID" id="105361669"/>
<organism evidence="1 2">
    <name type="scientific">Ceratosolen solmsi marchali</name>
    <dbReference type="NCBI Taxonomy" id="326594"/>
    <lineage>
        <taxon>Eukaryota</taxon>
        <taxon>Metazoa</taxon>
        <taxon>Ecdysozoa</taxon>
        <taxon>Arthropoda</taxon>
        <taxon>Hexapoda</taxon>
        <taxon>Insecta</taxon>
        <taxon>Pterygota</taxon>
        <taxon>Neoptera</taxon>
        <taxon>Endopterygota</taxon>
        <taxon>Hymenoptera</taxon>
        <taxon>Apocrita</taxon>
        <taxon>Proctotrupomorpha</taxon>
        <taxon>Chalcidoidea</taxon>
        <taxon>Agaonidae</taxon>
        <taxon>Agaoninae</taxon>
        <taxon>Ceratosolen</taxon>
    </lineage>
</organism>
<protein>
    <submittedName>
        <fullName evidence="2">Uncharacterized protein LOC105361669</fullName>
    </submittedName>
</protein>
<accession>A0AAJ7DUU1</accession>
<evidence type="ECO:0000313" key="2">
    <source>
        <dbReference type="RefSeq" id="XP_011497222.1"/>
    </source>
</evidence>
<dbReference type="InterPro" id="IPR006594">
    <property type="entry name" value="LisH"/>
</dbReference>
<dbReference type="PROSITE" id="PS50896">
    <property type="entry name" value="LISH"/>
    <property type="match status" value="1"/>
</dbReference>
<proteinExistence type="predicted"/>
<dbReference type="AlphaFoldDB" id="A0AAJ7DUU1"/>
<name>A0AAJ7DUU1_9HYME</name>
<evidence type="ECO:0000313" key="1">
    <source>
        <dbReference type="Proteomes" id="UP000695007"/>
    </source>
</evidence>
<dbReference type="RefSeq" id="XP_011497222.1">
    <property type="nucleotide sequence ID" value="XM_011498920.1"/>
</dbReference>
<gene>
    <name evidence="2" type="primary">LOC105361669</name>
</gene>